<sequence>MSDDGSVNFSFKPKRIGQFKTPLTPKVKLENDNKVHYAYGIPKMSSSYAKPFDSKNAPTTKDSNKRLALSEICKIPFSTTKSRNNKDDTKDVKASASIRELNEMTSKLKIPLDPTIRCISRSRTKKESPSSVQRSVLQLNSLKFDVPLISKTPGHSRLLSPIPKIKTESREKSIHDIEDNTIELIIQNYKRCVEIQKKKIIDSNEEIENLNEVISQKDAEIIRNKSKIDELEKNMEIGSYLLNHDVEEHLHVKQRVDIIEGEMERFQYVILKTKRLLEAAQKNKESSLKDTTKLAEIVSDNRAETKIFKEKLKCTIQKIRNVQNNCLQEIESLTQIRTEIKFELASLKTWWQEEYRAGIAEIISLNEGCQGLIGGVKKLLTDFSDCVVRLESLSSAPSVSQIANENCASIISIDEKLKDLMSSFEELKIDTICETASNEIMSQNNAEEVDTNNGQNLQGLSLDIGNGLQSEREALLSYICFLHSQANSPAQAKKDKDIMAGATTPLTTTSQDVEMVSNEVTKPTTPNISLSKKKGRKPKKEKEQSSFWDVPNYSSNSRYPTRRKTRARIQSSEVYNGGDKVTEAEQPRKRRRIRKLGGELYNYELDDSDEADIPKKISKVMDVVLPETSAQISITKNSNSEQGN</sequence>
<dbReference type="EMBL" id="BAABUK010000031">
    <property type="protein sequence ID" value="GAA5816306.1"/>
    <property type="molecule type" value="Genomic_DNA"/>
</dbReference>
<keyword evidence="4" id="KW-1185">Reference proteome</keyword>
<feature type="coiled-coil region" evidence="1">
    <location>
        <begin position="193"/>
        <end position="234"/>
    </location>
</feature>
<organism evidence="3 4">
    <name type="scientific">Mucor flavus</name>
    <dbReference type="NCBI Taxonomy" id="439312"/>
    <lineage>
        <taxon>Eukaryota</taxon>
        <taxon>Fungi</taxon>
        <taxon>Fungi incertae sedis</taxon>
        <taxon>Mucoromycota</taxon>
        <taxon>Mucoromycotina</taxon>
        <taxon>Mucoromycetes</taxon>
        <taxon>Mucorales</taxon>
        <taxon>Mucorineae</taxon>
        <taxon>Mucoraceae</taxon>
        <taxon>Mucor</taxon>
    </lineage>
</organism>
<accession>A0ABP9ZB43</accession>
<feature type="region of interest" description="Disordered" evidence="2">
    <location>
        <begin position="518"/>
        <end position="563"/>
    </location>
</feature>
<reference evidence="3 4" key="1">
    <citation type="submission" date="2024-04" db="EMBL/GenBank/DDBJ databases">
        <title>genome sequences of Mucor flavus KT1a and Helicostylum pulchrum KT1b strains isolated from the surface of a dry-aged beef.</title>
        <authorList>
            <person name="Toyotome T."/>
            <person name="Hosono M."/>
            <person name="Torimaru M."/>
            <person name="Fukuda K."/>
            <person name="Mikami N."/>
        </authorList>
    </citation>
    <scope>NUCLEOTIDE SEQUENCE [LARGE SCALE GENOMIC DNA]</scope>
    <source>
        <strain evidence="3 4">KT1a</strain>
    </source>
</reference>
<name>A0ABP9ZB43_9FUNG</name>
<evidence type="ECO:0000256" key="1">
    <source>
        <dbReference type="SAM" id="Coils"/>
    </source>
</evidence>
<protein>
    <submittedName>
        <fullName evidence="3">Uncharacterized protein</fullName>
    </submittedName>
</protein>
<evidence type="ECO:0000313" key="3">
    <source>
        <dbReference type="EMBL" id="GAA5816306.1"/>
    </source>
</evidence>
<dbReference type="Proteomes" id="UP001473302">
    <property type="component" value="Unassembled WGS sequence"/>
</dbReference>
<gene>
    <name evidence="3" type="ORF">MFLAVUS_009832</name>
</gene>
<proteinExistence type="predicted"/>
<evidence type="ECO:0000313" key="4">
    <source>
        <dbReference type="Proteomes" id="UP001473302"/>
    </source>
</evidence>
<evidence type="ECO:0000256" key="2">
    <source>
        <dbReference type="SAM" id="MobiDB-lite"/>
    </source>
</evidence>
<comment type="caution">
    <text evidence="3">The sequence shown here is derived from an EMBL/GenBank/DDBJ whole genome shotgun (WGS) entry which is preliminary data.</text>
</comment>
<keyword evidence="1" id="KW-0175">Coiled coil</keyword>
<feature type="compositionally biased region" description="Polar residues" evidence="2">
    <location>
        <begin position="518"/>
        <end position="530"/>
    </location>
</feature>